<dbReference type="PANTHER" id="PTHR46268:SF6">
    <property type="entry name" value="UNIVERSAL STRESS PROTEIN UP12"/>
    <property type="match status" value="1"/>
</dbReference>
<dbReference type="InterPro" id="IPR006015">
    <property type="entry name" value="Universal_stress_UspA"/>
</dbReference>
<name>A0A328FBN3_9BACT</name>
<dbReference type="Proteomes" id="UP000293902">
    <property type="component" value="Chromosome"/>
</dbReference>
<dbReference type="InterPro" id="IPR006016">
    <property type="entry name" value="UspA"/>
</dbReference>
<reference evidence="3 6" key="2">
    <citation type="submission" date="2019-02" db="EMBL/GenBank/DDBJ databases">
        <title>Complete genome sequence of Desulfobacter hydrogenophilus AcRS1.</title>
        <authorList>
            <person name="Marietou A."/>
            <person name="Lund M.B."/>
            <person name="Marshall I.P.G."/>
            <person name="Schreiber L."/>
            <person name="Jorgensen B."/>
        </authorList>
    </citation>
    <scope>NUCLEOTIDE SEQUENCE [LARGE SCALE GENOMIC DNA]</scope>
    <source>
        <strain evidence="3 6">AcRS1</strain>
    </source>
</reference>
<protein>
    <submittedName>
        <fullName evidence="4">Universal stress protein</fullName>
    </submittedName>
</protein>
<evidence type="ECO:0000313" key="4">
    <source>
        <dbReference type="EMBL" id="RAM01978.1"/>
    </source>
</evidence>
<dbReference type="InterPro" id="IPR014729">
    <property type="entry name" value="Rossmann-like_a/b/a_fold"/>
</dbReference>
<dbReference type="CDD" id="cd00293">
    <property type="entry name" value="USP-like"/>
    <property type="match status" value="1"/>
</dbReference>
<dbReference type="EMBL" id="QLNI01000020">
    <property type="protein sequence ID" value="RAM01978.1"/>
    <property type="molecule type" value="Genomic_DNA"/>
</dbReference>
<evidence type="ECO:0000259" key="2">
    <source>
        <dbReference type="Pfam" id="PF00582"/>
    </source>
</evidence>
<evidence type="ECO:0000256" key="1">
    <source>
        <dbReference type="ARBA" id="ARBA00008791"/>
    </source>
</evidence>
<comment type="similarity">
    <text evidence="1">Belongs to the universal stress protein A family.</text>
</comment>
<dbReference type="Proteomes" id="UP000248798">
    <property type="component" value="Unassembled WGS sequence"/>
</dbReference>
<organism evidence="4 5">
    <name type="scientific">Desulfobacter hydrogenophilus</name>
    <dbReference type="NCBI Taxonomy" id="2291"/>
    <lineage>
        <taxon>Bacteria</taxon>
        <taxon>Pseudomonadati</taxon>
        <taxon>Thermodesulfobacteriota</taxon>
        <taxon>Desulfobacteria</taxon>
        <taxon>Desulfobacterales</taxon>
        <taxon>Desulfobacteraceae</taxon>
        <taxon>Desulfobacter</taxon>
    </lineage>
</organism>
<dbReference type="Pfam" id="PF00582">
    <property type="entry name" value="Usp"/>
    <property type="match status" value="1"/>
</dbReference>
<gene>
    <name evidence="4" type="ORF">DO021_11085</name>
    <name evidence="3" type="ORF">EYB58_00190</name>
</gene>
<dbReference type="OrthoDB" id="9788959at2"/>
<dbReference type="SUPFAM" id="SSF52402">
    <property type="entry name" value="Adenine nucleotide alpha hydrolases-like"/>
    <property type="match status" value="1"/>
</dbReference>
<dbReference type="PANTHER" id="PTHR46268">
    <property type="entry name" value="STRESS RESPONSE PROTEIN NHAX"/>
    <property type="match status" value="1"/>
</dbReference>
<proteinExistence type="inferred from homology"/>
<evidence type="ECO:0000313" key="5">
    <source>
        <dbReference type="Proteomes" id="UP000248798"/>
    </source>
</evidence>
<sequence>MGLIHKKLALTGLLNFPMPAKNQRGRNMKFKKILNPVDGSEHSMRATQYSIELAKQFDSKIILLHCHARFPIVLAEPQFQNVLNEIMKNSEELIKPFEDLLEESGVEYEIRILEGSPAKNIDTVVNVEKINLIVMGSRGVGNIEGLFLGSVAHQVLHKVQCPVFIIK</sequence>
<feature type="domain" description="UspA" evidence="2">
    <location>
        <begin position="30"/>
        <end position="167"/>
    </location>
</feature>
<keyword evidence="6" id="KW-1185">Reference proteome</keyword>
<accession>A0A328FBN3</accession>
<reference evidence="4 5" key="1">
    <citation type="submission" date="2018-06" db="EMBL/GenBank/DDBJ databases">
        <title>Complete Genome Sequence of Desulfobacter hydrogenophilus (DSM3380).</title>
        <authorList>
            <person name="Marietou A."/>
            <person name="Schreiber L."/>
            <person name="Marshall I."/>
            <person name="Jorgensen B."/>
        </authorList>
    </citation>
    <scope>NUCLEOTIDE SEQUENCE [LARGE SCALE GENOMIC DNA]</scope>
    <source>
        <strain evidence="4 5">DSM 3380</strain>
    </source>
</reference>
<evidence type="ECO:0000313" key="3">
    <source>
        <dbReference type="EMBL" id="QBH11479.1"/>
    </source>
</evidence>
<evidence type="ECO:0000313" key="6">
    <source>
        <dbReference type="Proteomes" id="UP000293902"/>
    </source>
</evidence>
<dbReference type="EMBL" id="CP036313">
    <property type="protein sequence ID" value="QBH11479.1"/>
    <property type="molecule type" value="Genomic_DNA"/>
</dbReference>
<dbReference type="AlphaFoldDB" id="A0A328FBN3"/>
<dbReference type="PRINTS" id="PR01438">
    <property type="entry name" value="UNVRSLSTRESS"/>
</dbReference>
<dbReference type="Gene3D" id="3.40.50.620">
    <property type="entry name" value="HUPs"/>
    <property type="match status" value="1"/>
</dbReference>